<keyword evidence="2" id="KW-0238">DNA-binding</keyword>
<protein>
    <submittedName>
        <fullName evidence="5">Transcriptional regulator</fullName>
    </submittedName>
</protein>
<evidence type="ECO:0000256" key="2">
    <source>
        <dbReference type="ARBA" id="ARBA00023125"/>
    </source>
</evidence>
<keyword evidence="6" id="KW-1185">Reference proteome</keyword>
<dbReference type="InterPro" id="IPR050313">
    <property type="entry name" value="Carb_Metab_HTH_regulators"/>
</dbReference>
<dbReference type="Proteomes" id="UP000031967">
    <property type="component" value="Unassembled WGS sequence"/>
</dbReference>
<proteinExistence type="predicted"/>
<dbReference type="PROSITE" id="PS51000">
    <property type="entry name" value="HTH_DEOR_2"/>
    <property type="match status" value="1"/>
</dbReference>
<evidence type="ECO:0000259" key="4">
    <source>
        <dbReference type="PROSITE" id="PS51000"/>
    </source>
</evidence>
<dbReference type="PANTHER" id="PTHR30363">
    <property type="entry name" value="HTH-TYPE TRANSCRIPTIONAL REGULATOR SRLR-RELATED"/>
    <property type="match status" value="1"/>
</dbReference>
<dbReference type="SMART" id="SM00418">
    <property type="entry name" value="HTH_ARSR"/>
    <property type="match status" value="1"/>
</dbReference>
<evidence type="ECO:0000313" key="6">
    <source>
        <dbReference type="Proteomes" id="UP000031967"/>
    </source>
</evidence>
<dbReference type="InterPro" id="IPR011991">
    <property type="entry name" value="ArsR-like_HTH"/>
</dbReference>
<accession>A0ABR5ADH3</accession>
<dbReference type="CDD" id="cd00090">
    <property type="entry name" value="HTH_ARSR"/>
    <property type="match status" value="1"/>
</dbReference>
<comment type="caution">
    <text evidence="5">The sequence shown here is derived from an EMBL/GenBank/DDBJ whole genome shotgun (WGS) entry which is preliminary data.</text>
</comment>
<sequence length="206" mass="23599">MEQGPERSTRQVILTLIKTRGERSVAELAKQLGVTEMAVRRHLNVMERDGLVRTKLVRQAMGRPTNVYSLSDEADELFPKNYHQLALDLLEELDTTEVEALFAKRQRKLYERYRERMQGKTLPERVQELAGIQNASGYMAHWRETEPGLYELSEHNCPISQVAAPYQEACSCELALFRQLLEAEVERTECLAKGGGKCVYRIQDIG</sequence>
<name>A0ABR5ADH3_9BACL</name>
<dbReference type="InterPro" id="IPR001034">
    <property type="entry name" value="DeoR_HTH"/>
</dbReference>
<evidence type="ECO:0000256" key="3">
    <source>
        <dbReference type="ARBA" id="ARBA00023163"/>
    </source>
</evidence>
<dbReference type="InterPro" id="IPR001845">
    <property type="entry name" value="HTH_ArsR_DNA-bd_dom"/>
</dbReference>
<reference evidence="5 6" key="1">
    <citation type="submission" date="2014-12" db="EMBL/GenBank/DDBJ databases">
        <title>Draft genome sequence of Paenibacillus kamchatkensis strain B-2647.</title>
        <authorList>
            <person name="Karlyshev A.V."/>
            <person name="Kudryashova E.B."/>
        </authorList>
    </citation>
    <scope>NUCLEOTIDE SEQUENCE [LARGE SCALE GENOMIC DNA]</scope>
    <source>
        <strain evidence="5 6">VKM B-2647</strain>
    </source>
</reference>
<dbReference type="EMBL" id="JXAK01000044">
    <property type="protein sequence ID" value="KIL39090.1"/>
    <property type="molecule type" value="Genomic_DNA"/>
</dbReference>
<feature type="domain" description="HTH deoR-type" evidence="4">
    <location>
        <begin position="6"/>
        <end position="66"/>
    </location>
</feature>
<dbReference type="SUPFAM" id="SSF46785">
    <property type="entry name" value="Winged helix' DNA-binding domain"/>
    <property type="match status" value="1"/>
</dbReference>
<evidence type="ECO:0000256" key="1">
    <source>
        <dbReference type="ARBA" id="ARBA00023015"/>
    </source>
</evidence>
<gene>
    <name evidence="5" type="ORF">SD70_22500</name>
</gene>
<keyword evidence="3" id="KW-0804">Transcription</keyword>
<dbReference type="PANTHER" id="PTHR30363:SF28">
    <property type="entry name" value="TRANSCRIPTIONAL REGULATORY PROTEIN-RELATED"/>
    <property type="match status" value="1"/>
</dbReference>
<dbReference type="InterPro" id="IPR036390">
    <property type="entry name" value="WH_DNA-bd_sf"/>
</dbReference>
<dbReference type="Gene3D" id="1.10.10.10">
    <property type="entry name" value="Winged helix-like DNA-binding domain superfamily/Winged helix DNA-binding domain"/>
    <property type="match status" value="1"/>
</dbReference>
<dbReference type="InterPro" id="IPR036388">
    <property type="entry name" value="WH-like_DNA-bd_sf"/>
</dbReference>
<dbReference type="Pfam" id="PF12840">
    <property type="entry name" value="HTH_20"/>
    <property type="match status" value="1"/>
</dbReference>
<organism evidence="5 6">
    <name type="scientific">Gordoniibacillus kamchatkensis</name>
    <dbReference type="NCBI Taxonomy" id="1590651"/>
    <lineage>
        <taxon>Bacteria</taxon>
        <taxon>Bacillati</taxon>
        <taxon>Bacillota</taxon>
        <taxon>Bacilli</taxon>
        <taxon>Bacillales</taxon>
        <taxon>Paenibacillaceae</taxon>
        <taxon>Gordoniibacillus</taxon>
    </lineage>
</organism>
<keyword evidence="1" id="KW-0805">Transcription regulation</keyword>
<evidence type="ECO:0000313" key="5">
    <source>
        <dbReference type="EMBL" id="KIL39090.1"/>
    </source>
</evidence>